<evidence type="ECO:0000313" key="1">
    <source>
        <dbReference type="EMBL" id="EEV02740.1"/>
    </source>
</evidence>
<organism evidence="1 2">
    <name type="scientific">Roseburia intestinalis L1-82</name>
    <dbReference type="NCBI Taxonomy" id="536231"/>
    <lineage>
        <taxon>Bacteria</taxon>
        <taxon>Bacillati</taxon>
        <taxon>Bacillota</taxon>
        <taxon>Clostridia</taxon>
        <taxon>Lachnospirales</taxon>
        <taxon>Lachnospiraceae</taxon>
        <taxon>Roseburia</taxon>
    </lineage>
</organism>
<sequence>MRKVNVPVMGHLLFLFMTIECSRSVHSIVGNKVKNREENPLLANEFAFSSGKQGGKSSAR</sequence>
<evidence type="ECO:0000313" key="2">
    <source>
        <dbReference type="Proteomes" id="UP000004828"/>
    </source>
</evidence>
<dbReference type="GeneID" id="61432435"/>
<dbReference type="RefSeq" id="WP_006855444.1">
    <property type="nucleotide sequence ID" value="NZ_LR027880.1"/>
</dbReference>
<accession>C7G603</accession>
<dbReference type="HOGENOM" id="CLU_2976503_0_0_9"/>
<dbReference type="EMBL" id="ABYJ02000013">
    <property type="protein sequence ID" value="EEV02740.1"/>
    <property type="molecule type" value="Genomic_DNA"/>
</dbReference>
<name>C7G603_9FIRM</name>
<dbReference type="Proteomes" id="UP000004828">
    <property type="component" value="Unassembled WGS sequence"/>
</dbReference>
<dbReference type="AlphaFoldDB" id="C7G603"/>
<proteinExistence type="predicted"/>
<gene>
    <name evidence="1" type="ORF">ROSINTL182_05312</name>
</gene>
<comment type="caution">
    <text evidence="1">The sequence shown here is derived from an EMBL/GenBank/DDBJ whole genome shotgun (WGS) entry which is preliminary data.</text>
</comment>
<reference evidence="1 2" key="1">
    <citation type="submission" date="2009-08" db="EMBL/GenBank/DDBJ databases">
        <authorList>
            <person name="Weinstock G."/>
            <person name="Sodergren E."/>
            <person name="Clifton S."/>
            <person name="Fulton L."/>
            <person name="Fulton B."/>
            <person name="Courtney L."/>
            <person name="Fronick C."/>
            <person name="Harrison M."/>
            <person name="Strong C."/>
            <person name="Farmer C."/>
            <person name="Delahaunty K."/>
            <person name="Markovic C."/>
            <person name="Hall O."/>
            <person name="Minx P."/>
            <person name="Tomlinson C."/>
            <person name="Mitreva M."/>
            <person name="Nelson J."/>
            <person name="Hou S."/>
            <person name="Wollam A."/>
            <person name="Pepin K.H."/>
            <person name="Johnson M."/>
            <person name="Bhonagiri V."/>
            <person name="Nash W.E."/>
            <person name="Warren W."/>
            <person name="Chinwalla A."/>
            <person name="Mardis E.R."/>
            <person name="Wilson R.K."/>
        </authorList>
    </citation>
    <scope>NUCLEOTIDE SEQUENCE [LARGE SCALE GENOMIC DNA]</scope>
    <source>
        <strain evidence="1 2">L1-82</strain>
    </source>
</reference>
<protein>
    <submittedName>
        <fullName evidence="1">Uncharacterized protein</fullName>
    </submittedName>
</protein>